<name>A0AAD7I082_9AGAR</name>
<feature type="compositionally biased region" description="Low complexity" evidence="1">
    <location>
        <begin position="46"/>
        <end position="56"/>
    </location>
</feature>
<feature type="compositionally biased region" description="Low complexity" evidence="1">
    <location>
        <begin position="65"/>
        <end position="78"/>
    </location>
</feature>
<evidence type="ECO:0000313" key="3">
    <source>
        <dbReference type="Proteomes" id="UP001215598"/>
    </source>
</evidence>
<accession>A0AAD7I082</accession>
<dbReference type="Proteomes" id="UP001215598">
    <property type="component" value="Unassembled WGS sequence"/>
</dbReference>
<gene>
    <name evidence="2" type="ORF">B0H16DRAFT_1581977</name>
</gene>
<dbReference type="EMBL" id="JARKIB010000147">
    <property type="protein sequence ID" value="KAJ7732114.1"/>
    <property type="molecule type" value="Genomic_DNA"/>
</dbReference>
<comment type="caution">
    <text evidence="2">The sequence shown here is derived from an EMBL/GenBank/DDBJ whole genome shotgun (WGS) entry which is preliminary data.</text>
</comment>
<feature type="region of interest" description="Disordered" evidence="1">
    <location>
        <begin position="39"/>
        <end position="86"/>
    </location>
</feature>
<proteinExistence type="predicted"/>
<organism evidence="2 3">
    <name type="scientific">Mycena metata</name>
    <dbReference type="NCBI Taxonomy" id="1033252"/>
    <lineage>
        <taxon>Eukaryota</taxon>
        <taxon>Fungi</taxon>
        <taxon>Dikarya</taxon>
        <taxon>Basidiomycota</taxon>
        <taxon>Agaricomycotina</taxon>
        <taxon>Agaricomycetes</taxon>
        <taxon>Agaricomycetidae</taxon>
        <taxon>Agaricales</taxon>
        <taxon>Marasmiineae</taxon>
        <taxon>Mycenaceae</taxon>
        <taxon>Mycena</taxon>
    </lineage>
</organism>
<keyword evidence="3" id="KW-1185">Reference proteome</keyword>
<evidence type="ECO:0000256" key="1">
    <source>
        <dbReference type="SAM" id="MobiDB-lite"/>
    </source>
</evidence>
<reference evidence="2" key="1">
    <citation type="submission" date="2023-03" db="EMBL/GenBank/DDBJ databases">
        <title>Massive genome expansion in bonnet fungi (Mycena s.s.) driven by repeated elements and novel gene families across ecological guilds.</title>
        <authorList>
            <consortium name="Lawrence Berkeley National Laboratory"/>
            <person name="Harder C.B."/>
            <person name="Miyauchi S."/>
            <person name="Viragh M."/>
            <person name="Kuo A."/>
            <person name="Thoen E."/>
            <person name="Andreopoulos B."/>
            <person name="Lu D."/>
            <person name="Skrede I."/>
            <person name="Drula E."/>
            <person name="Henrissat B."/>
            <person name="Morin E."/>
            <person name="Kohler A."/>
            <person name="Barry K."/>
            <person name="LaButti K."/>
            <person name="Morin E."/>
            <person name="Salamov A."/>
            <person name="Lipzen A."/>
            <person name="Mereny Z."/>
            <person name="Hegedus B."/>
            <person name="Baldrian P."/>
            <person name="Stursova M."/>
            <person name="Weitz H."/>
            <person name="Taylor A."/>
            <person name="Grigoriev I.V."/>
            <person name="Nagy L.G."/>
            <person name="Martin F."/>
            <person name="Kauserud H."/>
        </authorList>
    </citation>
    <scope>NUCLEOTIDE SEQUENCE</scope>
    <source>
        <strain evidence="2">CBHHK182m</strain>
    </source>
</reference>
<dbReference type="AlphaFoldDB" id="A0AAD7I082"/>
<sequence length="86" mass="9591">MSRRLWTISLPWTRRLRARNYGQLANLMARMDRVLNLPPGPPPSTIAPSTPSTTLTVTINRPRSPDSSSDVRGSASACCRRRSELN</sequence>
<protein>
    <submittedName>
        <fullName evidence="2">Uncharacterized protein</fullName>
    </submittedName>
</protein>
<evidence type="ECO:0000313" key="2">
    <source>
        <dbReference type="EMBL" id="KAJ7732114.1"/>
    </source>
</evidence>